<evidence type="ECO:0000256" key="8">
    <source>
        <dbReference type="ARBA" id="ARBA00022692"/>
    </source>
</evidence>
<dbReference type="GO" id="GO:0016020">
    <property type="term" value="C:membrane"/>
    <property type="evidence" value="ECO:0007669"/>
    <property type="project" value="InterPro"/>
</dbReference>
<dbReference type="InterPro" id="IPR043130">
    <property type="entry name" value="CDP-OH_PTrfase_TM_dom"/>
</dbReference>
<evidence type="ECO:0000256" key="7">
    <source>
        <dbReference type="ARBA" id="ARBA00022679"/>
    </source>
</evidence>
<sequence length="173" mass="19024">MLKMAIPNLFTLTNLSFGVLSILETFRQNYFCAAILIVIAALIDRYDGRIARFLNISGNLGKELDSLADLVSFGVAPALLMFIKYYFSSLDYIEVIGGCFILSYIMSGAYRLAKYNISEFDGVFTGVPITVAGFIIALFSLVAPSNGRSILLSTVLIGILAYLMLSKFKLKKV</sequence>
<dbReference type="EMBL" id="LROS01000004">
    <property type="protein sequence ID" value="OBR96564.1"/>
    <property type="molecule type" value="Genomic_DNA"/>
</dbReference>
<evidence type="ECO:0000256" key="6">
    <source>
        <dbReference type="ARBA" id="ARBA00022516"/>
    </source>
</evidence>
<evidence type="ECO:0000313" key="18">
    <source>
        <dbReference type="Proteomes" id="UP000093954"/>
    </source>
</evidence>
<dbReference type="NCBIfam" id="TIGR00473">
    <property type="entry name" value="pssA"/>
    <property type="match status" value="1"/>
</dbReference>
<keyword evidence="12" id="KW-0594">Phospholipid biosynthesis</keyword>
<feature type="transmembrane region" description="Helical" evidence="16">
    <location>
        <begin position="67"/>
        <end position="86"/>
    </location>
</feature>
<accession>A0A1A6B2K5</accession>
<keyword evidence="18" id="KW-1185">Reference proteome</keyword>
<dbReference type="PANTHER" id="PTHR14269">
    <property type="entry name" value="CDP-DIACYLGLYCEROL--GLYCEROL-3-PHOSPHATE 3-PHOSPHATIDYLTRANSFERASE-RELATED"/>
    <property type="match status" value="1"/>
</dbReference>
<evidence type="ECO:0000256" key="15">
    <source>
        <dbReference type="RuleBase" id="RU003750"/>
    </source>
</evidence>
<feature type="transmembrane region" description="Helical" evidence="16">
    <location>
        <begin position="92"/>
        <end position="110"/>
    </location>
</feature>
<evidence type="ECO:0000256" key="1">
    <source>
        <dbReference type="ARBA" id="ARBA00000287"/>
    </source>
</evidence>
<evidence type="ECO:0000256" key="16">
    <source>
        <dbReference type="SAM" id="Phobius"/>
    </source>
</evidence>
<dbReference type="GO" id="GO:0008654">
    <property type="term" value="P:phospholipid biosynthetic process"/>
    <property type="evidence" value="ECO:0007669"/>
    <property type="project" value="UniProtKB-KW"/>
</dbReference>
<protein>
    <recommendedName>
        <fullName evidence="5">CDP-diacylglycerol--serine O-phosphatidyltransferase</fullName>
        <ecNumber evidence="4">2.7.8.8</ecNumber>
    </recommendedName>
    <alternativeName>
        <fullName evidence="14">Phosphatidylserine synthase</fullName>
    </alternativeName>
</protein>
<keyword evidence="10" id="KW-0443">Lipid metabolism</keyword>
<keyword evidence="8 16" id="KW-0812">Transmembrane</keyword>
<gene>
    <name evidence="17" type="primary">pcsA</name>
    <name evidence="17" type="ORF">CLRAG_04340</name>
</gene>
<dbReference type="GO" id="GO:0012505">
    <property type="term" value="C:endomembrane system"/>
    <property type="evidence" value="ECO:0007669"/>
    <property type="project" value="UniProtKB-SubCell"/>
</dbReference>
<evidence type="ECO:0000256" key="2">
    <source>
        <dbReference type="ARBA" id="ARBA00004127"/>
    </source>
</evidence>
<dbReference type="Proteomes" id="UP000093954">
    <property type="component" value="Unassembled WGS sequence"/>
</dbReference>
<feature type="transmembrane region" description="Helical" evidence="16">
    <location>
        <begin position="122"/>
        <end position="143"/>
    </location>
</feature>
<comment type="subcellular location">
    <subcellularLocation>
        <location evidence="2">Endomembrane system</location>
        <topology evidence="2">Multi-pass membrane protein</topology>
    </subcellularLocation>
</comment>
<dbReference type="RefSeq" id="WP_065076861.1">
    <property type="nucleotide sequence ID" value="NZ_LROS01000004.1"/>
</dbReference>
<keyword evidence="6" id="KW-0444">Lipid biosynthesis</keyword>
<dbReference type="EC" id="2.7.8.8" evidence="4"/>
<dbReference type="AlphaFoldDB" id="A0A1A6B2K5"/>
<dbReference type="InterPro" id="IPR000462">
    <property type="entry name" value="CDP-OH_P_trans"/>
</dbReference>
<dbReference type="InterPro" id="IPR050324">
    <property type="entry name" value="CDP-alcohol_PTase-I"/>
</dbReference>
<evidence type="ECO:0000256" key="10">
    <source>
        <dbReference type="ARBA" id="ARBA00023098"/>
    </source>
</evidence>
<evidence type="ECO:0000256" key="13">
    <source>
        <dbReference type="ARBA" id="ARBA00023264"/>
    </source>
</evidence>
<comment type="similarity">
    <text evidence="3 15">Belongs to the CDP-alcohol phosphatidyltransferase class-I family.</text>
</comment>
<comment type="catalytic activity">
    <reaction evidence="1">
        <text>a CDP-1,2-diacyl-sn-glycerol + L-serine = a 1,2-diacyl-sn-glycero-3-phospho-L-serine + CMP + H(+)</text>
        <dbReference type="Rhea" id="RHEA:16913"/>
        <dbReference type="ChEBI" id="CHEBI:15378"/>
        <dbReference type="ChEBI" id="CHEBI:33384"/>
        <dbReference type="ChEBI" id="CHEBI:57262"/>
        <dbReference type="ChEBI" id="CHEBI:58332"/>
        <dbReference type="ChEBI" id="CHEBI:60377"/>
        <dbReference type="EC" id="2.7.8.8"/>
    </reaction>
</comment>
<evidence type="ECO:0000256" key="14">
    <source>
        <dbReference type="ARBA" id="ARBA00032361"/>
    </source>
</evidence>
<feature type="transmembrane region" description="Helical" evidence="16">
    <location>
        <begin position="28"/>
        <end position="46"/>
    </location>
</feature>
<dbReference type="PANTHER" id="PTHR14269:SF61">
    <property type="entry name" value="CDP-DIACYLGLYCEROL--SERINE O-PHOSPHATIDYLTRANSFERASE"/>
    <property type="match status" value="1"/>
</dbReference>
<dbReference type="InterPro" id="IPR004533">
    <property type="entry name" value="CDP-diaglyc--ser_O-PTrfase"/>
</dbReference>
<organism evidence="17 18">
    <name type="scientific">Clostridium ragsdalei P11</name>
    <dbReference type="NCBI Taxonomy" id="1353534"/>
    <lineage>
        <taxon>Bacteria</taxon>
        <taxon>Bacillati</taxon>
        <taxon>Bacillota</taxon>
        <taxon>Clostridia</taxon>
        <taxon>Eubacteriales</taxon>
        <taxon>Clostridiaceae</taxon>
        <taxon>Clostridium</taxon>
    </lineage>
</organism>
<evidence type="ECO:0000256" key="3">
    <source>
        <dbReference type="ARBA" id="ARBA00010441"/>
    </source>
</evidence>
<evidence type="ECO:0000256" key="11">
    <source>
        <dbReference type="ARBA" id="ARBA00023136"/>
    </source>
</evidence>
<dbReference type="PATRIC" id="fig|1353534.3.peg.447"/>
<reference evidence="17 18" key="1">
    <citation type="journal article" date="2012" name="Front. Microbiol.">
        <title>Draft Genome Sequence of the Virulent Strain 01-B526 of the Fish Pathogen Aeromonas salmonicida.</title>
        <authorList>
            <person name="Charette S.J."/>
            <person name="Brochu F."/>
            <person name="Boyle B."/>
            <person name="Filion G."/>
            <person name="Tanaka K.H."/>
            <person name="Derome N."/>
        </authorList>
    </citation>
    <scope>NUCLEOTIDE SEQUENCE [LARGE SCALE GENOMIC DNA]</scope>
    <source>
        <strain evidence="17 18">P11</strain>
    </source>
</reference>
<name>A0A1A6B2K5_9CLOT</name>
<evidence type="ECO:0000256" key="4">
    <source>
        <dbReference type="ARBA" id="ARBA00013174"/>
    </source>
</evidence>
<evidence type="ECO:0000256" key="5">
    <source>
        <dbReference type="ARBA" id="ARBA00017171"/>
    </source>
</evidence>
<dbReference type="PROSITE" id="PS00379">
    <property type="entry name" value="CDP_ALCOHOL_P_TRANSF"/>
    <property type="match status" value="1"/>
</dbReference>
<evidence type="ECO:0000256" key="12">
    <source>
        <dbReference type="ARBA" id="ARBA00023209"/>
    </source>
</evidence>
<dbReference type="InterPro" id="IPR048254">
    <property type="entry name" value="CDP_ALCOHOL_P_TRANSF_CS"/>
</dbReference>
<keyword evidence="9 16" id="KW-1133">Transmembrane helix</keyword>
<feature type="transmembrane region" description="Helical" evidence="16">
    <location>
        <begin position="149"/>
        <end position="165"/>
    </location>
</feature>
<comment type="caution">
    <text evidence="17">The sequence shown here is derived from an EMBL/GenBank/DDBJ whole genome shotgun (WGS) entry which is preliminary data.</text>
</comment>
<dbReference type="Gene3D" id="1.20.120.1760">
    <property type="match status" value="1"/>
</dbReference>
<dbReference type="GO" id="GO:0003882">
    <property type="term" value="F:CDP-diacylglycerol-serine O-phosphatidyltransferase activity"/>
    <property type="evidence" value="ECO:0007669"/>
    <property type="project" value="UniProtKB-EC"/>
</dbReference>
<proteinExistence type="inferred from homology"/>
<evidence type="ECO:0000313" key="17">
    <source>
        <dbReference type="EMBL" id="OBR96564.1"/>
    </source>
</evidence>
<keyword evidence="13" id="KW-1208">Phospholipid metabolism</keyword>
<keyword evidence="7 15" id="KW-0808">Transferase</keyword>
<evidence type="ECO:0000256" key="9">
    <source>
        <dbReference type="ARBA" id="ARBA00022989"/>
    </source>
</evidence>
<keyword evidence="11 16" id="KW-0472">Membrane</keyword>
<dbReference type="Pfam" id="PF01066">
    <property type="entry name" value="CDP-OH_P_transf"/>
    <property type="match status" value="1"/>
</dbReference>